<evidence type="ECO:0000256" key="4">
    <source>
        <dbReference type="ARBA" id="ARBA00023163"/>
    </source>
</evidence>
<organism evidence="8 9">
    <name type="scientific">Gonapodya prolifera (strain JEL478)</name>
    <name type="common">Monoblepharis prolifera</name>
    <dbReference type="NCBI Taxonomy" id="1344416"/>
    <lineage>
        <taxon>Eukaryota</taxon>
        <taxon>Fungi</taxon>
        <taxon>Fungi incertae sedis</taxon>
        <taxon>Chytridiomycota</taxon>
        <taxon>Chytridiomycota incertae sedis</taxon>
        <taxon>Monoblepharidomycetes</taxon>
        <taxon>Monoblepharidales</taxon>
        <taxon>Gonapodyaceae</taxon>
        <taxon>Gonapodya</taxon>
    </lineage>
</organism>
<dbReference type="AlphaFoldDB" id="A0A138ZXF2"/>
<sequence length="156" mass="17546">MAGDQKPGDDDGSLTKMERELVRFIEVLRRLGMAVQDMNAETITNDVVPNYVNGVVDHLRKLDNLKNEVTEDIPRALIGQIEAGRNPDMYTKDLYEQVSVRNQQERGKIVAVKNLRDTLTQELRTFIPSEEFDLHNTPPAAEQKPGPSPGSAMEEN</sequence>
<keyword evidence="5 6" id="KW-0539">Nucleus</keyword>
<dbReference type="GO" id="GO:0003712">
    <property type="term" value="F:transcription coregulator activity"/>
    <property type="evidence" value="ECO:0007669"/>
    <property type="project" value="InterPro"/>
</dbReference>
<dbReference type="Pfam" id="PF09748">
    <property type="entry name" value="Med10"/>
    <property type="match status" value="1"/>
</dbReference>
<accession>A0A138ZXF2</accession>
<comment type="function">
    <text evidence="6">Component of the Mediator complex, a coactivator involved in the regulated transcription of nearly all RNA polymerase II-dependent genes. Mediator functions as a bridge to convey information from gene-specific regulatory proteins to the basal RNA polymerase II transcription machinery. Mediator is recruited to promoters by direct interactions with regulatory proteins and serves as a scaffold for the assembly of a functional preinitiation complex with RNA polymerase II and the general transcription factors.</text>
</comment>
<dbReference type="InterPro" id="IPR019145">
    <property type="entry name" value="Mediator_Med10"/>
</dbReference>
<evidence type="ECO:0000313" key="8">
    <source>
        <dbReference type="EMBL" id="KXS09178.1"/>
    </source>
</evidence>
<protein>
    <recommendedName>
        <fullName evidence="6">Mediator of RNA polymerase II transcription subunit 10</fullName>
    </recommendedName>
    <alternativeName>
        <fullName evidence="6">Mediator complex subunit 10</fullName>
    </alternativeName>
</protein>
<dbReference type="Proteomes" id="UP000070544">
    <property type="component" value="Unassembled WGS sequence"/>
</dbReference>
<proteinExistence type="inferred from homology"/>
<evidence type="ECO:0000256" key="1">
    <source>
        <dbReference type="ARBA" id="ARBA00004123"/>
    </source>
</evidence>
<evidence type="ECO:0000256" key="6">
    <source>
        <dbReference type="RuleBase" id="RU364146"/>
    </source>
</evidence>
<gene>
    <name evidence="6" type="primary">MED10</name>
    <name evidence="8" type="ORF">M427DRAFT_64640</name>
</gene>
<comment type="subunit">
    <text evidence="6">Component of the Mediator complex.</text>
</comment>
<comment type="subcellular location">
    <subcellularLocation>
        <location evidence="1 6">Nucleus</location>
    </subcellularLocation>
</comment>
<dbReference type="GO" id="GO:0016592">
    <property type="term" value="C:mediator complex"/>
    <property type="evidence" value="ECO:0007669"/>
    <property type="project" value="InterPro"/>
</dbReference>
<dbReference type="EMBL" id="KQ965883">
    <property type="protein sequence ID" value="KXS09178.1"/>
    <property type="molecule type" value="Genomic_DNA"/>
</dbReference>
<keyword evidence="3 6" id="KW-0805">Transcription regulation</keyword>
<comment type="similarity">
    <text evidence="2 6">Belongs to the Mediator complex subunit 10 family.</text>
</comment>
<keyword evidence="9" id="KW-1185">Reference proteome</keyword>
<keyword evidence="6" id="KW-0010">Activator</keyword>
<keyword evidence="4 6" id="KW-0804">Transcription</keyword>
<dbReference type="OMA" id="KYRAIRC"/>
<feature type="region of interest" description="Disordered" evidence="7">
    <location>
        <begin position="129"/>
        <end position="156"/>
    </location>
</feature>
<evidence type="ECO:0000256" key="2">
    <source>
        <dbReference type="ARBA" id="ARBA00005389"/>
    </source>
</evidence>
<reference evidence="8 9" key="1">
    <citation type="journal article" date="2015" name="Genome Biol. Evol.">
        <title>Phylogenomic analyses indicate that early fungi evolved digesting cell walls of algal ancestors of land plants.</title>
        <authorList>
            <person name="Chang Y."/>
            <person name="Wang S."/>
            <person name="Sekimoto S."/>
            <person name="Aerts A.L."/>
            <person name="Choi C."/>
            <person name="Clum A."/>
            <person name="LaButti K.M."/>
            <person name="Lindquist E.A."/>
            <person name="Yee Ngan C."/>
            <person name="Ohm R.A."/>
            <person name="Salamov A.A."/>
            <person name="Grigoriev I.V."/>
            <person name="Spatafora J.W."/>
            <person name="Berbee M.L."/>
        </authorList>
    </citation>
    <scope>NUCLEOTIDE SEQUENCE [LARGE SCALE GENOMIC DNA]</scope>
    <source>
        <strain evidence="8 9">JEL478</strain>
    </source>
</reference>
<evidence type="ECO:0000256" key="7">
    <source>
        <dbReference type="SAM" id="MobiDB-lite"/>
    </source>
</evidence>
<dbReference type="GO" id="GO:0006357">
    <property type="term" value="P:regulation of transcription by RNA polymerase II"/>
    <property type="evidence" value="ECO:0007669"/>
    <property type="project" value="InterPro"/>
</dbReference>
<name>A0A138ZXF2_GONPJ</name>
<dbReference type="STRING" id="1344416.A0A138ZXF2"/>
<evidence type="ECO:0000256" key="5">
    <source>
        <dbReference type="ARBA" id="ARBA00023242"/>
    </source>
</evidence>
<evidence type="ECO:0000313" key="9">
    <source>
        <dbReference type="Proteomes" id="UP000070544"/>
    </source>
</evidence>
<dbReference type="OrthoDB" id="337270at2759"/>
<evidence type="ECO:0000256" key="3">
    <source>
        <dbReference type="ARBA" id="ARBA00023015"/>
    </source>
</evidence>